<dbReference type="PANTHER" id="PTHR10334">
    <property type="entry name" value="CYSTEINE-RICH SECRETORY PROTEIN-RELATED"/>
    <property type="match status" value="1"/>
</dbReference>
<reference evidence="4" key="1">
    <citation type="submission" date="2025-08" db="UniProtKB">
        <authorList>
            <consortium name="Ensembl"/>
        </authorList>
    </citation>
    <scope>IDENTIFICATION</scope>
</reference>
<dbReference type="OrthoDB" id="43654at2759"/>
<dbReference type="InterPro" id="IPR014044">
    <property type="entry name" value="CAP_dom"/>
</dbReference>
<dbReference type="InterPro" id="IPR002413">
    <property type="entry name" value="V5_allergen-like"/>
</dbReference>
<name>A0A3Q3GYF8_9LABR</name>
<reference evidence="4" key="2">
    <citation type="submission" date="2025-09" db="UniProtKB">
        <authorList>
            <consortium name="Ensembl"/>
        </authorList>
    </citation>
    <scope>IDENTIFICATION</scope>
</reference>
<keyword evidence="5" id="KW-1185">Reference proteome</keyword>
<keyword evidence="2" id="KW-0732">Signal</keyword>
<dbReference type="InterPro" id="IPR001283">
    <property type="entry name" value="CRISP-related"/>
</dbReference>
<evidence type="ECO:0000259" key="3">
    <source>
        <dbReference type="SMART" id="SM00198"/>
    </source>
</evidence>
<dbReference type="PROSITE" id="PS01009">
    <property type="entry name" value="CRISP_1"/>
    <property type="match status" value="1"/>
</dbReference>
<dbReference type="SUPFAM" id="SSF55797">
    <property type="entry name" value="PR-1-like"/>
    <property type="match status" value="1"/>
</dbReference>
<dbReference type="SMART" id="SM00198">
    <property type="entry name" value="SCP"/>
    <property type="match status" value="1"/>
</dbReference>
<dbReference type="PROSITE" id="PS01010">
    <property type="entry name" value="CRISP_2"/>
    <property type="match status" value="1"/>
</dbReference>
<dbReference type="Pfam" id="PF00188">
    <property type="entry name" value="CAP"/>
    <property type="match status" value="1"/>
</dbReference>
<evidence type="ECO:0000256" key="2">
    <source>
        <dbReference type="SAM" id="SignalP"/>
    </source>
</evidence>
<accession>A0A3Q3GYF8</accession>
<feature type="signal peptide" evidence="2">
    <location>
        <begin position="1"/>
        <end position="21"/>
    </location>
</feature>
<feature type="chain" id="PRO_5018624818" evidence="2">
    <location>
        <begin position="22"/>
        <end position="248"/>
    </location>
</feature>
<dbReference type="InParanoid" id="A0A3Q3GYF8"/>
<evidence type="ECO:0000313" key="5">
    <source>
        <dbReference type="Proteomes" id="UP000261660"/>
    </source>
</evidence>
<dbReference type="GO" id="GO:0005576">
    <property type="term" value="C:extracellular region"/>
    <property type="evidence" value="ECO:0007669"/>
    <property type="project" value="InterPro"/>
</dbReference>
<dbReference type="GeneTree" id="ENSGT00940000160727"/>
<dbReference type="Ensembl" id="ENSLBET00000037266.1">
    <property type="protein sequence ID" value="ENSLBEP00000035753.1"/>
    <property type="gene ID" value="ENSLBEG00000026811.1"/>
</dbReference>
<dbReference type="Proteomes" id="UP000261660">
    <property type="component" value="Unplaced"/>
</dbReference>
<dbReference type="AlphaFoldDB" id="A0A3Q3GYF8"/>
<proteinExistence type="inferred from homology"/>
<evidence type="ECO:0000313" key="4">
    <source>
        <dbReference type="Ensembl" id="ENSLBEP00000035753.1"/>
    </source>
</evidence>
<dbReference type="PRINTS" id="PR00837">
    <property type="entry name" value="V5TPXLIKE"/>
</dbReference>
<evidence type="ECO:0000256" key="1">
    <source>
        <dbReference type="ARBA" id="ARBA00009923"/>
    </source>
</evidence>
<sequence>MGCILEGFLWAWIILESGVYSVTLPEITDRKFIDECVKEHNRARSSVSPPANNMLHMTWDDNLAITARSWARQCVFEHNPDRAHPSFASVGENVWTGYPPSSFDVTGATQSWVDEKQYYDYNSQGCTNVCGHYTQVVWASSYKVGCAAHLCPNGVKGTHFGPREGVVFVCNYAPAGNVIGRKPYESKGAACSGCEGACVNNLCGNDWTSVTRGSNYVAILVVRPIALILTFVAAYAVRHFYPDIFCYE</sequence>
<organism evidence="4 5">
    <name type="scientific">Labrus bergylta</name>
    <name type="common">ballan wrasse</name>
    <dbReference type="NCBI Taxonomy" id="56723"/>
    <lineage>
        <taxon>Eukaryota</taxon>
        <taxon>Metazoa</taxon>
        <taxon>Chordata</taxon>
        <taxon>Craniata</taxon>
        <taxon>Vertebrata</taxon>
        <taxon>Euteleostomi</taxon>
        <taxon>Actinopterygii</taxon>
        <taxon>Neopterygii</taxon>
        <taxon>Teleostei</taxon>
        <taxon>Neoteleostei</taxon>
        <taxon>Acanthomorphata</taxon>
        <taxon>Eupercaria</taxon>
        <taxon>Labriformes</taxon>
        <taxon>Labridae</taxon>
        <taxon>Labrus</taxon>
    </lineage>
</organism>
<dbReference type="PRINTS" id="PR00838">
    <property type="entry name" value="V5ALLERGEN"/>
</dbReference>
<feature type="domain" description="SCP" evidence="3">
    <location>
        <begin position="31"/>
        <end position="180"/>
    </location>
</feature>
<comment type="similarity">
    <text evidence="1">Belongs to the CRISP family.</text>
</comment>
<dbReference type="InterPro" id="IPR018244">
    <property type="entry name" value="Allrgn_V5/Tpx1_CS"/>
</dbReference>
<dbReference type="InterPro" id="IPR035940">
    <property type="entry name" value="CAP_sf"/>
</dbReference>
<dbReference type="STRING" id="56723.ENSLBEP00000035753"/>
<dbReference type="Gene3D" id="3.40.33.10">
    <property type="entry name" value="CAP"/>
    <property type="match status" value="1"/>
</dbReference>
<protein>
    <submittedName>
        <fullName evidence="4">GLI pathogenesis related 1</fullName>
    </submittedName>
</protein>